<accession>A0A1P8W9Z8</accession>
<dbReference type="SUPFAM" id="SSF53474">
    <property type="entry name" value="alpha/beta-Hydrolases"/>
    <property type="match status" value="1"/>
</dbReference>
<proteinExistence type="predicted"/>
<evidence type="ECO:0000259" key="4">
    <source>
        <dbReference type="Pfam" id="PF20434"/>
    </source>
</evidence>
<sequence precursor="true">MLRITLPFLLMFSHAFAAEPSEVITLWPGTPPGPAREVGEEKDTSRPDAHKVAGRSVIRLGNVSSPEAHVFLPPEDKRTGAAVVVCPGGGYRILAWDLEGLEVADWLNSIGVTAVVLKYRVPTGDVDPKWLQPVQDAQRTLSIVRSRAAEWKLDADKIGILGFSAGGHTAAMTALATKRHYKVVDDADEQSCEPSAAMLIYPAYLSNKQNTELVEGIDVTKNSPNMFIVHAFDDGIPVQGSLLLAMALKENSVPSELHVYDTGGHGYGLRPVADRPVTSWPKRCHAWLKRNGWTK</sequence>
<dbReference type="Pfam" id="PF20434">
    <property type="entry name" value="BD-FAE"/>
    <property type="match status" value="1"/>
</dbReference>
<feature type="domain" description="BD-FAE-like" evidence="4">
    <location>
        <begin position="70"/>
        <end position="180"/>
    </location>
</feature>
<keyword evidence="3" id="KW-0732">Signal</keyword>
<dbReference type="InterPro" id="IPR049492">
    <property type="entry name" value="BD-FAE-like_dom"/>
</dbReference>
<dbReference type="EC" id="3.1.1.72" evidence="5"/>
<dbReference type="InterPro" id="IPR050300">
    <property type="entry name" value="GDXG_lipolytic_enzyme"/>
</dbReference>
<dbReference type="InterPro" id="IPR029058">
    <property type="entry name" value="AB_hydrolase_fold"/>
</dbReference>
<reference evidence="5 6" key="1">
    <citation type="journal article" date="2016" name="Front. Microbiol.">
        <title>Fuerstia marisgermanicae gen. nov., sp. nov., an Unusual Member of the Phylum Planctomycetes from the German Wadden Sea.</title>
        <authorList>
            <person name="Kohn T."/>
            <person name="Heuer A."/>
            <person name="Jogler M."/>
            <person name="Vollmers J."/>
            <person name="Boedeker C."/>
            <person name="Bunk B."/>
            <person name="Rast P."/>
            <person name="Borchert D."/>
            <person name="Glockner I."/>
            <person name="Freese H.M."/>
            <person name="Klenk H.P."/>
            <person name="Overmann J."/>
            <person name="Kaster A.K."/>
            <person name="Rohde M."/>
            <person name="Wiegand S."/>
            <person name="Jogler C."/>
        </authorList>
    </citation>
    <scope>NUCLEOTIDE SEQUENCE [LARGE SCALE GENOMIC DNA]</scope>
    <source>
        <strain evidence="5 6">NH11</strain>
    </source>
</reference>
<dbReference type="KEGG" id="fmr:Fuma_00461"/>
<evidence type="ECO:0000313" key="6">
    <source>
        <dbReference type="Proteomes" id="UP000187735"/>
    </source>
</evidence>
<protein>
    <submittedName>
        <fullName evidence="5">Acetylxylan esterase</fullName>
        <ecNumber evidence="5">3.1.1.72</ecNumber>
    </submittedName>
</protein>
<dbReference type="GO" id="GO:0046555">
    <property type="term" value="F:acetylxylan esterase activity"/>
    <property type="evidence" value="ECO:0007669"/>
    <property type="project" value="UniProtKB-EC"/>
</dbReference>
<dbReference type="STRING" id="1891926.Fuma_00461"/>
<feature type="chain" id="PRO_5012749505" evidence="3">
    <location>
        <begin position="18"/>
        <end position="295"/>
    </location>
</feature>
<evidence type="ECO:0000256" key="3">
    <source>
        <dbReference type="SAM" id="SignalP"/>
    </source>
</evidence>
<keyword evidence="6" id="KW-1185">Reference proteome</keyword>
<feature type="signal peptide" evidence="3">
    <location>
        <begin position="1"/>
        <end position="17"/>
    </location>
</feature>
<organism evidence="5 6">
    <name type="scientific">Fuerstiella marisgermanici</name>
    <dbReference type="NCBI Taxonomy" id="1891926"/>
    <lineage>
        <taxon>Bacteria</taxon>
        <taxon>Pseudomonadati</taxon>
        <taxon>Planctomycetota</taxon>
        <taxon>Planctomycetia</taxon>
        <taxon>Planctomycetales</taxon>
        <taxon>Planctomycetaceae</taxon>
        <taxon>Fuerstiella</taxon>
    </lineage>
</organism>
<dbReference type="Gene3D" id="3.40.50.1820">
    <property type="entry name" value="alpha/beta hydrolase"/>
    <property type="match status" value="1"/>
</dbReference>
<feature type="region of interest" description="Disordered" evidence="2">
    <location>
        <begin position="28"/>
        <end position="51"/>
    </location>
</feature>
<evidence type="ECO:0000256" key="2">
    <source>
        <dbReference type="SAM" id="MobiDB-lite"/>
    </source>
</evidence>
<dbReference type="RefSeq" id="WP_077022711.1">
    <property type="nucleotide sequence ID" value="NZ_CP017641.1"/>
</dbReference>
<dbReference type="PANTHER" id="PTHR48081">
    <property type="entry name" value="AB HYDROLASE SUPERFAMILY PROTEIN C4A8.06C"/>
    <property type="match status" value="1"/>
</dbReference>
<dbReference type="OrthoDB" id="9794725at2"/>
<evidence type="ECO:0000256" key="1">
    <source>
        <dbReference type="ARBA" id="ARBA00022801"/>
    </source>
</evidence>
<feature type="compositionally biased region" description="Basic and acidic residues" evidence="2">
    <location>
        <begin position="37"/>
        <end position="51"/>
    </location>
</feature>
<keyword evidence="1 5" id="KW-0378">Hydrolase</keyword>
<dbReference type="EMBL" id="CP017641">
    <property type="protein sequence ID" value="APZ90877.1"/>
    <property type="molecule type" value="Genomic_DNA"/>
</dbReference>
<name>A0A1P8W9Z8_9PLAN</name>
<dbReference type="PANTHER" id="PTHR48081:SF6">
    <property type="entry name" value="PEPTIDASE S9 PROLYL OLIGOPEPTIDASE CATALYTIC DOMAIN-CONTAINING PROTEIN"/>
    <property type="match status" value="1"/>
</dbReference>
<dbReference type="Proteomes" id="UP000187735">
    <property type="component" value="Chromosome"/>
</dbReference>
<gene>
    <name evidence="5" type="primary">axeA_2</name>
    <name evidence="5" type="ORF">Fuma_00461</name>
</gene>
<evidence type="ECO:0000313" key="5">
    <source>
        <dbReference type="EMBL" id="APZ90877.1"/>
    </source>
</evidence>
<dbReference type="AlphaFoldDB" id="A0A1P8W9Z8"/>